<evidence type="ECO:0000259" key="18">
    <source>
        <dbReference type="PROSITE" id="PS50011"/>
    </source>
</evidence>
<feature type="compositionally biased region" description="Basic residues" evidence="17">
    <location>
        <begin position="285"/>
        <end position="296"/>
    </location>
</feature>
<dbReference type="Pfam" id="PF00069">
    <property type="entry name" value="Pkinase"/>
    <property type="match status" value="2"/>
</dbReference>
<evidence type="ECO:0000256" key="11">
    <source>
        <dbReference type="ARBA" id="ARBA00022842"/>
    </source>
</evidence>
<dbReference type="AlphaFoldDB" id="A0AAV7ZLH6"/>
<keyword evidence="8 15" id="KW-0547">Nucleotide-binding</keyword>
<keyword evidence="11" id="KW-0460">Magnesium</keyword>
<keyword evidence="9 19" id="KW-0418">Kinase</keyword>
<evidence type="ECO:0000313" key="20">
    <source>
        <dbReference type="Proteomes" id="UP001146793"/>
    </source>
</evidence>
<keyword evidence="10 15" id="KW-0067">ATP-binding</keyword>
<evidence type="ECO:0000256" key="8">
    <source>
        <dbReference type="ARBA" id="ARBA00022741"/>
    </source>
</evidence>
<dbReference type="PANTHER" id="PTHR24346">
    <property type="entry name" value="MAP/MICROTUBULE AFFINITY-REGULATING KINASE"/>
    <property type="match status" value="1"/>
</dbReference>
<comment type="catalytic activity">
    <reaction evidence="13">
        <text>L-threonyl-[protein] + ATP = O-phospho-L-threonyl-[protein] + ADP + H(+)</text>
        <dbReference type="Rhea" id="RHEA:46608"/>
        <dbReference type="Rhea" id="RHEA-COMP:11060"/>
        <dbReference type="Rhea" id="RHEA-COMP:11605"/>
        <dbReference type="ChEBI" id="CHEBI:15378"/>
        <dbReference type="ChEBI" id="CHEBI:30013"/>
        <dbReference type="ChEBI" id="CHEBI:30616"/>
        <dbReference type="ChEBI" id="CHEBI:61977"/>
        <dbReference type="ChEBI" id="CHEBI:456216"/>
        <dbReference type="EC" id="2.7.11.1"/>
    </reaction>
</comment>
<dbReference type="InterPro" id="IPR008271">
    <property type="entry name" value="Ser/Thr_kinase_AS"/>
</dbReference>
<evidence type="ECO:0000256" key="6">
    <source>
        <dbReference type="ARBA" id="ARBA00022679"/>
    </source>
</evidence>
<feature type="binding site" evidence="15">
    <location>
        <position position="51"/>
    </location>
    <ligand>
        <name>ATP</name>
        <dbReference type="ChEBI" id="CHEBI:30616"/>
    </ligand>
</feature>
<comment type="similarity">
    <text evidence="3">Belongs to the protein kinase superfamily. CAMK Ser/Thr protein kinase family. LKB1 subfamily.</text>
</comment>
<accession>A0AAV7ZLH6</accession>
<keyword evidence="5 16" id="KW-0723">Serine/threonine-protein kinase</keyword>
<feature type="compositionally biased region" description="Low complexity" evidence="17">
    <location>
        <begin position="196"/>
        <end position="214"/>
    </location>
</feature>
<feature type="compositionally biased region" description="Basic and acidic residues" evidence="17">
    <location>
        <begin position="237"/>
        <end position="261"/>
    </location>
</feature>
<dbReference type="FunFam" id="3.30.200.20:FF:000315">
    <property type="entry name" value="Calcium-dependent protein kinase 3"/>
    <property type="match status" value="1"/>
</dbReference>
<evidence type="ECO:0000256" key="5">
    <source>
        <dbReference type="ARBA" id="ARBA00022527"/>
    </source>
</evidence>
<feature type="compositionally biased region" description="Basic residues" evidence="17">
    <location>
        <begin position="262"/>
        <end position="271"/>
    </location>
</feature>
<evidence type="ECO:0000256" key="3">
    <source>
        <dbReference type="ARBA" id="ARBA00009985"/>
    </source>
</evidence>
<evidence type="ECO:0000256" key="13">
    <source>
        <dbReference type="ARBA" id="ARBA00047899"/>
    </source>
</evidence>
<sequence length="485" mass="55775">MTKKVKITFQKKRETKIVNQYMFGNVLGSGSYGKVREAINQNTHEKVAIKKMKKRRLKRIPNGEESVRKEIDVMKRLSHPNIVKLYEVIEDEEKGIIYVVMECANGGTLHDFFESSKNKKLKMPLSQTRFFFKQLIDSIEHCHEKLVVHRDVKPSNILLKTDFSLKLTDFGVSEILKPLNNNENENENENGSDSDNQNFSLRSSSNSCSNIDSNSEQDNDNSKIINKRKKPNPQSYSDEKEKNEDERKGKEKNQKEKENKNKFHKNKKKIRKENMPSKGDENKKTKEKKQSKKRKTIDRLKTTNAGSPAFQPPEVARGDEYLLGFKADVWAAGVTLYYLITGDYPFFGKNIYDLYENTCSGKYNLPESLSKELRNLLVGLLASHEDERLSIEEIKNHPWMSLELDGSNDRNNWIAIPEFQPKPEIAPEDEEVENLFKDTADFLQKSSNDSDSSSGLESGGGYYVSKKKDNSQQTKKKAPKCCVIF</sequence>
<dbReference type="GO" id="GO:0004674">
    <property type="term" value="F:protein serine/threonine kinase activity"/>
    <property type="evidence" value="ECO:0007669"/>
    <property type="project" value="UniProtKB-KW"/>
</dbReference>
<comment type="catalytic activity">
    <reaction evidence="14">
        <text>L-seryl-[protein] + ATP = O-phospho-L-seryl-[protein] + ADP + H(+)</text>
        <dbReference type="Rhea" id="RHEA:17989"/>
        <dbReference type="Rhea" id="RHEA-COMP:9863"/>
        <dbReference type="Rhea" id="RHEA-COMP:11604"/>
        <dbReference type="ChEBI" id="CHEBI:15378"/>
        <dbReference type="ChEBI" id="CHEBI:29999"/>
        <dbReference type="ChEBI" id="CHEBI:30616"/>
        <dbReference type="ChEBI" id="CHEBI:83421"/>
        <dbReference type="ChEBI" id="CHEBI:456216"/>
        <dbReference type="EC" id="2.7.11.1"/>
    </reaction>
</comment>
<comment type="cofactor">
    <cofactor evidence="2">
        <name>Mg(2+)</name>
        <dbReference type="ChEBI" id="CHEBI:18420"/>
    </cofactor>
</comment>
<name>A0AAV7ZLH6_9EUKA</name>
<dbReference type="InterPro" id="IPR011009">
    <property type="entry name" value="Kinase-like_dom_sf"/>
</dbReference>
<gene>
    <name evidence="19" type="ORF">M0812_12598</name>
</gene>
<keyword evidence="6" id="KW-0808">Transferase</keyword>
<feature type="region of interest" description="Disordered" evidence="17">
    <location>
        <begin position="180"/>
        <end position="312"/>
    </location>
</feature>
<reference evidence="19" key="1">
    <citation type="submission" date="2022-08" db="EMBL/GenBank/DDBJ databases">
        <title>Novel sulphate-reducing endosymbionts in the free-living metamonad Anaeramoeba.</title>
        <authorList>
            <person name="Jerlstrom-Hultqvist J."/>
            <person name="Cepicka I."/>
            <person name="Gallot-Lavallee L."/>
            <person name="Salas-Leiva D."/>
            <person name="Curtis B.A."/>
            <person name="Zahonova K."/>
            <person name="Pipaliya S."/>
            <person name="Dacks J."/>
            <person name="Roger A.J."/>
        </authorList>
    </citation>
    <scope>NUCLEOTIDE SEQUENCE</scope>
    <source>
        <strain evidence="19">Busselton2</strain>
    </source>
</reference>
<dbReference type="GO" id="GO:0035556">
    <property type="term" value="P:intracellular signal transduction"/>
    <property type="evidence" value="ECO:0007669"/>
    <property type="project" value="TreeGrafter"/>
</dbReference>
<comment type="cofactor">
    <cofactor evidence="1">
        <name>Mn(2+)</name>
        <dbReference type="ChEBI" id="CHEBI:29035"/>
    </cofactor>
</comment>
<evidence type="ECO:0000256" key="17">
    <source>
        <dbReference type="SAM" id="MobiDB-lite"/>
    </source>
</evidence>
<feature type="compositionally biased region" description="Low complexity" evidence="17">
    <location>
        <begin position="446"/>
        <end position="456"/>
    </location>
</feature>
<dbReference type="PANTHER" id="PTHR24346:SF94">
    <property type="entry name" value="NON-SPECIFIC SERINE_THREONINE PROTEIN KINASE"/>
    <property type="match status" value="1"/>
</dbReference>
<evidence type="ECO:0000313" key="19">
    <source>
        <dbReference type="EMBL" id="KAJ3442846.1"/>
    </source>
</evidence>
<protein>
    <recommendedName>
        <fullName evidence="4">non-specific serine/threonine protein kinase</fullName>
        <ecNumber evidence="4">2.7.11.1</ecNumber>
    </recommendedName>
</protein>
<dbReference type="EC" id="2.7.11.1" evidence="4"/>
<feature type="region of interest" description="Disordered" evidence="17">
    <location>
        <begin position="444"/>
        <end position="485"/>
    </location>
</feature>
<dbReference type="Gene3D" id="1.10.510.10">
    <property type="entry name" value="Transferase(Phosphotransferase) domain 1"/>
    <property type="match status" value="2"/>
</dbReference>
<organism evidence="19 20">
    <name type="scientific">Anaeramoeba flamelloides</name>
    <dbReference type="NCBI Taxonomy" id="1746091"/>
    <lineage>
        <taxon>Eukaryota</taxon>
        <taxon>Metamonada</taxon>
        <taxon>Anaeramoebidae</taxon>
        <taxon>Anaeramoeba</taxon>
    </lineage>
</organism>
<evidence type="ECO:0000256" key="4">
    <source>
        <dbReference type="ARBA" id="ARBA00012513"/>
    </source>
</evidence>
<dbReference type="InterPro" id="IPR017441">
    <property type="entry name" value="Protein_kinase_ATP_BS"/>
</dbReference>
<dbReference type="PROSITE" id="PS50011">
    <property type="entry name" value="PROTEIN_KINASE_DOM"/>
    <property type="match status" value="1"/>
</dbReference>
<dbReference type="GO" id="GO:0046872">
    <property type="term" value="F:metal ion binding"/>
    <property type="evidence" value="ECO:0007669"/>
    <property type="project" value="UniProtKB-KW"/>
</dbReference>
<evidence type="ECO:0000256" key="12">
    <source>
        <dbReference type="ARBA" id="ARBA00023211"/>
    </source>
</evidence>
<feature type="domain" description="Protein kinase" evidence="18">
    <location>
        <begin position="21"/>
        <end position="400"/>
    </location>
</feature>
<comment type="caution">
    <text evidence="19">The sequence shown here is derived from an EMBL/GenBank/DDBJ whole genome shotgun (WGS) entry which is preliminary data.</text>
</comment>
<evidence type="ECO:0000256" key="14">
    <source>
        <dbReference type="ARBA" id="ARBA00048679"/>
    </source>
</evidence>
<keyword evidence="12" id="KW-0464">Manganese</keyword>
<dbReference type="InterPro" id="IPR000719">
    <property type="entry name" value="Prot_kinase_dom"/>
</dbReference>
<evidence type="ECO:0000256" key="15">
    <source>
        <dbReference type="PROSITE-ProRule" id="PRU10141"/>
    </source>
</evidence>
<evidence type="ECO:0000256" key="16">
    <source>
        <dbReference type="RuleBase" id="RU000304"/>
    </source>
</evidence>
<dbReference type="PROSITE" id="PS00107">
    <property type="entry name" value="PROTEIN_KINASE_ATP"/>
    <property type="match status" value="1"/>
</dbReference>
<dbReference type="SMART" id="SM00220">
    <property type="entry name" value="S_TKc"/>
    <property type="match status" value="1"/>
</dbReference>
<feature type="compositionally biased region" description="Basic and acidic residues" evidence="17">
    <location>
        <begin position="272"/>
        <end position="284"/>
    </location>
</feature>
<dbReference type="EMBL" id="JANTQA010000026">
    <property type="protein sequence ID" value="KAJ3442846.1"/>
    <property type="molecule type" value="Genomic_DNA"/>
</dbReference>
<dbReference type="PROSITE" id="PS00108">
    <property type="entry name" value="PROTEIN_KINASE_ST"/>
    <property type="match status" value="1"/>
</dbReference>
<dbReference type="Gene3D" id="3.30.200.20">
    <property type="entry name" value="Phosphorylase Kinase, domain 1"/>
    <property type="match status" value="1"/>
</dbReference>
<evidence type="ECO:0000256" key="9">
    <source>
        <dbReference type="ARBA" id="ARBA00022777"/>
    </source>
</evidence>
<evidence type="ECO:0000256" key="1">
    <source>
        <dbReference type="ARBA" id="ARBA00001936"/>
    </source>
</evidence>
<dbReference type="Proteomes" id="UP001146793">
    <property type="component" value="Unassembled WGS sequence"/>
</dbReference>
<evidence type="ECO:0000256" key="2">
    <source>
        <dbReference type="ARBA" id="ARBA00001946"/>
    </source>
</evidence>
<keyword evidence="7" id="KW-0479">Metal-binding</keyword>
<proteinExistence type="inferred from homology"/>
<evidence type="ECO:0000256" key="10">
    <source>
        <dbReference type="ARBA" id="ARBA00022840"/>
    </source>
</evidence>
<evidence type="ECO:0000256" key="7">
    <source>
        <dbReference type="ARBA" id="ARBA00022723"/>
    </source>
</evidence>
<dbReference type="SUPFAM" id="SSF56112">
    <property type="entry name" value="Protein kinase-like (PK-like)"/>
    <property type="match status" value="1"/>
</dbReference>
<dbReference type="GO" id="GO:0005737">
    <property type="term" value="C:cytoplasm"/>
    <property type="evidence" value="ECO:0007669"/>
    <property type="project" value="TreeGrafter"/>
</dbReference>
<dbReference type="GO" id="GO:0005524">
    <property type="term" value="F:ATP binding"/>
    <property type="evidence" value="ECO:0007669"/>
    <property type="project" value="UniProtKB-UniRule"/>
</dbReference>